<reference evidence="2" key="5">
    <citation type="journal article" date="2021" name="G3 (Bethesda)">
        <title>Aegilops tauschii genome assembly Aet v5.0 features greater sequence contiguity and improved annotation.</title>
        <authorList>
            <person name="Wang L."/>
            <person name="Zhu T."/>
            <person name="Rodriguez J.C."/>
            <person name="Deal K.R."/>
            <person name="Dubcovsky J."/>
            <person name="McGuire P.E."/>
            <person name="Lux T."/>
            <person name="Spannagl M."/>
            <person name="Mayer K.F.X."/>
            <person name="Baldrich P."/>
            <person name="Meyers B.C."/>
            <person name="Huo N."/>
            <person name="Gu Y.Q."/>
            <person name="Zhou H."/>
            <person name="Devos K.M."/>
            <person name="Bennetzen J.L."/>
            <person name="Unver T."/>
            <person name="Budak H."/>
            <person name="Gulick P.J."/>
            <person name="Galiba G."/>
            <person name="Kalapos B."/>
            <person name="Nelson D.R."/>
            <person name="Li P."/>
            <person name="You F.M."/>
            <person name="Luo M.C."/>
            <person name="Dvorak J."/>
        </authorList>
    </citation>
    <scope>NUCLEOTIDE SEQUENCE [LARGE SCALE GENOMIC DNA]</scope>
    <source>
        <strain evidence="2">cv. AL8/78</strain>
    </source>
</reference>
<evidence type="ECO:0000313" key="2">
    <source>
        <dbReference type="EnsemblPlants" id="AET5Gv20474500.8"/>
    </source>
</evidence>
<protein>
    <submittedName>
        <fullName evidence="2">Uncharacterized protein</fullName>
    </submittedName>
</protein>
<organism evidence="2 3">
    <name type="scientific">Aegilops tauschii subsp. strangulata</name>
    <name type="common">Goatgrass</name>
    <dbReference type="NCBI Taxonomy" id="200361"/>
    <lineage>
        <taxon>Eukaryota</taxon>
        <taxon>Viridiplantae</taxon>
        <taxon>Streptophyta</taxon>
        <taxon>Embryophyta</taxon>
        <taxon>Tracheophyta</taxon>
        <taxon>Spermatophyta</taxon>
        <taxon>Magnoliopsida</taxon>
        <taxon>Liliopsida</taxon>
        <taxon>Poales</taxon>
        <taxon>Poaceae</taxon>
        <taxon>BOP clade</taxon>
        <taxon>Pooideae</taxon>
        <taxon>Triticodae</taxon>
        <taxon>Triticeae</taxon>
        <taxon>Triticinae</taxon>
        <taxon>Aegilops</taxon>
    </lineage>
</organism>
<dbReference type="EnsemblPlants" id="AET5Gv20474500.8">
    <property type="protein sequence ID" value="AET5Gv20474500.8"/>
    <property type="gene ID" value="AET5Gv20474500"/>
</dbReference>
<evidence type="ECO:0000313" key="3">
    <source>
        <dbReference type="Proteomes" id="UP000015105"/>
    </source>
</evidence>
<reference evidence="3" key="1">
    <citation type="journal article" date="2014" name="Science">
        <title>Ancient hybridizations among the ancestral genomes of bread wheat.</title>
        <authorList>
            <consortium name="International Wheat Genome Sequencing Consortium,"/>
            <person name="Marcussen T."/>
            <person name="Sandve S.R."/>
            <person name="Heier L."/>
            <person name="Spannagl M."/>
            <person name="Pfeifer M."/>
            <person name="Jakobsen K.S."/>
            <person name="Wulff B.B."/>
            <person name="Steuernagel B."/>
            <person name="Mayer K.F."/>
            <person name="Olsen O.A."/>
        </authorList>
    </citation>
    <scope>NUCLEOTIDE SEQUENCE [LARGE SCALE GENOMIC DNA]</scope>
    <source>
        <strain evidence="3">cv. AL8/78</strain>
    </source>
</reference>
<accession>A0A453KQ23</accession>
<sequence length="60" mass="6805">EQRLTQLRGRATRRRLVPRWWTGSDCLVGARAPGRGARDRHWSAARRGPHGDGWPSICIS</sequence>
<proteinExistence type="predicted"/>
<reference evidence="3" key="2">
    <citation type="journal article" date="2017" name="Nat. Plants">
        <title>The Aegilops tauschii genome reveals multiple impacts of transposons.</title>
        <authorList>
            <person name="Zhao G."/>
            <person name="Zou C."/>
            <person name="Li K."/>
            <person name="Wang K."/>
            <person name="Li T."/>
            <person name="Gao L."/>
            <person name="Zhang X."/>
            <person name="Wang H."/>
            <person name="Yang Z."/>
            <person name="Liu X."/>
            <person name="Jiang W."/>
            <person name="Mao L."/>
            <person name="Kong X."/>
            <person name="Jiao Y."/>
            <person name="Jia J."/>
        </authorList>
    </citation>
    <scope>NUCLEOTIDE SEQUENCE [LARGE SCALE GENOMIC DNA]</scope>
    <source>
        <strain evidence="3">cv. AL8/78</strain>
    </source>
</reference>
<feature type="region of interest" description="Disordered" evidence="1">
    <location>
        <begin position="32"/>
        <end position="60"/>
    </location>
</feature>
<dbReference type="Proteomes" id="UP000015105">
    <property type="component" value="Chromosome 5D"/>
</dbReference>
<dbReference type="Gramene" id="AET5Gv20474500.8">
    <property type="protein sequence ID" value="AET5Gv20474500.8"/>
    <property type="gene ID" value="AET5Gv20474500"/>
</dbReference>
<reference evidence="2" key="4">
    <citation type="submission" date="2019-03" db="UniProtKB">
        <authorList>
            <consortium name="EnsemblPlants"/>
        </authorList>
    </citation>
    <scope>IDENTIFICATION</scope>
</reference>
<evidence type="ECO:0000256" key="1">
    <source>
        <dbReference type="SAM" id="MobiDB-lite"/>
    </source>
</evidence>
<reference evidence="2" key="3">
    <citation type="journal article" date="2017" name="Nature">
        <title>Genome sequence of the progenitor of the wheat D genome Aegilops tauschii.</title>
        <authorList>
            <person name="Luo M.C."/>
            <person name="Gu Y.Q."/>
            <person name="Puiu D."/>
            <person name="Wang H."/>
            <person name="Twardziok S.O."/>
            <person name="Deal K.R."/>
            <person name="Huo N."/>
            <person name="Zhu T."/>
            <person name="Wang L."/>
            <person name="Wang Y."/>
            <person name="McGuire P.E."/>
            <person name="Liu S."/>
            <person name="Long H."/>
            <person name="Ramasamy R.K."/>
            <person name="Rodriguez J.C."/>
            <person name="Van S.L."/>
            <person name="Yuan L."/>
            <person name="Wang Z."/>
            <person name="Xia Z."/>
            <person name="Xiao L."/>
            <person name="Anderson O.D."/>
            <person name="Ouyang S."/>
            <person name="Liang Y."/>
            <person name="Zimin A.V."/>
            <person name="Pertea G."/>
            <person name="Qi P."/>
            <person name="Bennetzen J.L."/>
            <person name="Dai X."/>
            <person name="Dawson M.W."/>
            <person name="Muller H.G."/>
            <person name="Kugler K."/>
            <person name="Rivarola-Duarte L."/>
            <person name="Spannagl M."/>
            <person name="Mayer K.F.X."/>
            <person name="Lu F.H."/>
            <person name="Bevan M.W."/>
            <person name="Leroy P."/>
            <person name="Li P."/>
            <person name="You F.M."/>
            <person name="Sun Q."/>
            <person name="Liu Z."/>
            <person name="Lyons E."/>
            <person name="Wicker T."/>
            <person name="Salzberg S.L."/>
            <person name="Devos K.M."/>
            <person name="Dvorak J."/>
        </authorList>
    </citation>
    <scope>NUCLEOTIDE SEQUENCE [LARGE SCALE GENOMIC DNA]</scope>
    <source>
        <strain evidence="2">cv. AL8/78</strain>
    </source>
</reference>
<keyword evidence="3" id="KW-1185">Reference proteome</keyword>
<name>A0A453KQ23_AEGTS</name>
<dbReference type="AlphaFoldDB" id="A0A453KQ23"/>